<feature type="compositionally biased region" description="Polar residues" evidence="11">
    <location>
        <begin position="667"/>
        <end position="680"/>
    </location>
</feature>
<evidence type="ECO:0000256" key="8">
    <source>
        <dbReference type="ARBA" id="ARBA00023235"/>
    </source>
</evidence>
<comment type="catalytic activity">
    <reaction evidence="10">
        <text>ATP + H2O = ADP + phosphate + H(+)</text>
        <dbReference type="Rhea" id="RHEA:13065"/>
        <dbReference type="ChEBI" id="CHEBI:15377"/>
        <dbReference type="ChEBI" id="CHEBI:15378"/>
        <dbReference type="ChEBI" id="CHEBI:30616"/>
        <dbReference type="ChEBI" id="CHEBI:43474"/>
        <dbReference type="ChEBI" id="CHEBI:456216"/>
    </reaction>
</comment>
<dbReference type="SMART" id="SM00487">
    <property type="entry name" value="DEXDc"/>
    <property type="match status" value="1"/>
</dbReference>
<evidence type="ECO:0000256" key="6">
    <source>
        <dbReference type="ARBA" id="ARBA00022840"/>
    </source>
</evidence>
<feature type="domain" description="Helicase C-terminal" evidence="13">
    <location>
        <begin position="233"/>
        <end position="385"/>
    </location>
</feature>
<reference evidence="15" key="1">
    <citation type="journal article" date="2014" name="Proc. Natl. Acad. Sci. U.S.A.">
        <title>Extensive sampling of basidiomycete genomes demonstrates inadequacy of the white-rot/brown-rot paradigm for wood decay fungi.</title>
        <authorList>
            <person name="Riley R."/>
            <person name="Salamov A.A."/>
            <person name="Brown D.W."/>
            <person name="Nagy L.G."/>
            <person name="Floudas D."/>
            <person name="Held B.W."/>
            <person name="Levasseur A."/>
            <person name="Lombard V."/>
            <person name="Morin E."/>
            <person name="Otillar R."/>
            <person name="Lindquist E.A."/>
            <person name="Sun H."/>
            <person name="LaButti K.M."/>
            <person name="Schmutz J."/>
            <person name="Jabbour D."/>
            <person name="Luo H."/>
            <person name="Baker S.E."/>
            <person name="Pisabarro A.G."/>
            <person name="Walton J.D."/>
            <person name="Blanchette R.A."/>
            <person name="Henrissat B."/>
            <person name="Martin F."/>
            <person name="Cullen D."/>
            <person name="Hibbett D.S."/>
            <person name="Grigoriev I.V."/>
        </authorList>
    </citation>
    <scope>NUCLEOTIDE SEQUENCE [LARGE SCALE GENOMIC DNA]</scope>
    <source>
        <strain evidence="15">FD-172 SS1</strain>
    </source>
</reference>
<dbReference type="SUPFAM" id="SSF52540">
    <property type="entry name" value="P-loop containing nucleoside triphosphate hydrolases"/>
    <property type="match status" value="1"/>
</dbReference>
<dbReference type="AlphaFoldDB" id="A0A067MG16"/>
<dbReference type="InterPro" id="IPR001650">
    <property type="entry name" value="Helicase_C-like"/>
</dbReference>
<keyword evidence="3 10" id="KW-0547">Nucleotide-binding</keyword>
<evidence type="ECO:0000256" key="10">
    <source>
        <dbReference type="RuleBase" id="RU364117"/>
    </source>
</evidence>
<evidence type="ECO:0000256" key="4">
    <source>
        <dbReference type="ARBA" id="ARBA00022801"/>
    </source>
</evidence>
<feature type="compositionally biased region" description="Acidic residues" evidence="11">
    <location>
        <begin position="610"/>
        <end position="619"/>
    </location>
</feature>
<dbReference type="GO" id="GO:0043138">
    <property type="term" value="F:3'-5' DNA helicase activity"/>
    <property type="evidence" value="ECO:0007669"/>
    <property type="project" value="UniProtKB-EC"/>
</dbReference>
<keyword evidence="15" id="KW-1185">Reference proteome</keyword>
<dbReference type="EMBL" id="KL198067">
    <property type="protein sequence ID" value="KDQ10516.1"/>
    <property type="molecule type" value="Genomic_DNA"/>
</dbReference>
<dbReference type="GO" id="GO:0016887">
    <property type="term" value="F:ATP hydrolysis activity"/>
    <property type="evidence" value="ECO:0007669"/>
    <property type="project" value="RHEA"/>
</dbReference>
<evidence type="ECO:0000313" key="14">
    <source>
        <dbReference type="EMBL" id="KDQ10516.1"/>
    </source>
</evidence>
<dbReference type="InterPro" id="IPR027417">
    <property type="entry name" value="P-loop_NTPase"/>
</dbReference>
<dbReference type="GO" id="GO:0046872">
    <property type="term" value="F:metal ion binding"/>
    <property type="evidence" value="ECO:0007669"/>
    <property type="project" value="UniProtKB-KW"/>
</dbReference>
<dbReference type="GO" id="GO:0003677">
    <property type="term" value="F:DNA binding"/>
    <property type="evidence" value="ECO:0007669"/>
    <property type="project" value="UniProtKB-KW"/>
</dbReference>
<dbReference type="GO" id="GO:0005737">
    <property type="term" value="C:cytoplasm"/>
    <property type="evidence" value="ECO:0007669"/>
    <property type="project" value="TreeGrafter"/>
</dbReference>
<feature type="compositionally biased region" description="Polar residues" evidence="11">
    <location>
        <begin position="641"/>
        <end position="655"/>
    </location>
</feature>
<evidence type="ECO:0000256" key="9">
    <source>
        <dbReference type="ARBA" id="ARBA00034617"/>
    </source>
</evidence>
<dbReference type="GO" id="GO:0005634">
    <property type="term" value="C:nucleus"/>
    <property type="evidence" value="ECO:0007669"/>
    <property type="project" value="UniProtKB-SubCell"/>
</dbReference>
<dbReference type="PANTHER" id="PTHR13710:SF105">
    <property type="entry name" value="ATP-DEPENDENT DNA HELICASE Q1"/>
    <property type="match status" value="1"/>
</dbReference>
<evidence type="ECO:0000256" key="5">
    <source>
        <dbReference type="ARBA" id="ARBA00022806"/>
    </source>
</evidence>
<dbReference type="InterPro" id="IPR036388">
    <property type="entry name" value="WH-like_DNA-bd_sf"/>
</dbReference>
<dbReference type="PROSITE" id="PS51194">
    <property type="entry name" value="HELICASE_CTER"/>
    <property type="match status" value="1"/>
</dbReference>
<dbReference type="GO" id="GO:0000724">
    <property type="term" value="P:double-strand break repair via homologous recombination"/>
    <property type="evidence" value="ECO:0007669"/>
    <property type="project" value="TreeGrafter"/>
</dbReference>
<gene>
    <name evidence="14" type="ORF">BOTBODRAFT_115767</name>
</gene>
<feature type="domain" description="Helicase ATP-binding" evidence="12">
    <location>
        <begin position="18"/>
        <end position="197"/>
    </location>
</feature>
<dbReference type="PROSITE" id="PS51192">
    <property type="entry name" value="HELICASE_ATP_BIND_1"/>
    <property type="match status" value="1"/>
</dbReference>
<dbReference type="Gene3D" id="3.40.50.300">
    <property type="entry name" value="P-loop containing nucleotide triphosphate hydrolases"/>
    <property type="match status" value="2"/>
</dbReference>
<keyword evidence="2" id="KW-0479">Metal-binding</keyword>
<dbReference type="InterPro" id="IPR004589">
    <property type="entry name" value="DNA_helicase_ATP-dep_RecQ"/>
</dbReference>
<sequence length="700" mass="75785">MKRVFGINSFRLCQEGVCNACMDGRDVVCIMPTGGGKSLTYQLPAIVNPGCTLVISPLISLITDQILHLREAGIEAVKLTGSTSKEEGRSIFSRLTSPSSGGQKDIKLCYVTPEKIAKSKAFTSMLEKMAAAGRLSRIVIDESHCVSQLGHDYRPDYKKLSILRQLLPHIPILTLSATCPEQVLKDMLKILRMKEVVDGTAASKDGTVLFTSPLYRKNLHYRVVPKPSSASGVIQAMSEYILENHRDRCGIVYCLSKKDTETVAIGLRETSGDKIKTGVYHADIPESEKERLHIRWRSGEVQVVCATIAFGMGIDKADVRFVLHHSKSPESYYQESGRAGRDGLDSDCVLYYRGQDATRLSSLICGEVGGQEKLHSMLKFAQDIQECRKVFFAKQAPSSSRRTSSTDETAFDPCGHCDNCTRSPESAVMKDVTTESWQLLQMVEEVAKHGGRVTVGMLADLARGVGGGFGVSTRGSKGGKGKSTEKMSLNLDEIAGGKLGLNKEDTETLIIQLVLLHHLQEEFHSTAYSINVYVSPGSQSARLTRLTKEDVAAGKGPRIECGFVKKAAKKKAKAKAAPSAATTKNASKPSSTSAKPGSAKGKRKALGSDEGSDGEEDFADQMNDISDASSAEDGGGDEENWSFTMGGSKRASATQNPPPKRIRSVRDSGTTTRGKTSAPRSTKPRDPDQDIIILSDDSDD</sequence>
<dbReference type="HOGENOM" id="CLU_001103_12_5_1"/>
<dbReference type="Proteomes" id="UP000027195">
    <property type="component" value="Unassembled WGS sequence"/>
</dbReference>
<dbReference type="Pfam" id="PF00271">
    <property type="entry name" value="Helicase_C"/>
    <property type="match status" value="1"/>
</dbReference>
<comment type="subcellular location">
    <subcellularLocation>
        <location evidence="10">Nucleus</location>
    </subcellularLocation>
</comment>
<dbReference type="STRING" id="930990.A0A067MG16"/>
<dbReference type="PANTHER" id="PTHR13710">
    <property type="entry name" value="DNA HELICASE RECQ FAMILY MEMBER"/>
    <property type="match status" value="1"/>
</dbReference>
<dbReference type="CDD" id="cd18794">
    <property type="entry name" value="SF2_C_RecQ"/>
    <property type="match status" value="1"/>
</dbReference>
<dbReference type="GO" id="GO:0005694">
    <property type="term" value="C:chromosome"/>
    <property type="evidence" value="ECO:0007669"/>
    <property type="project" value="TreeGrafter"/>
</dbReference>
<keyword evidence="6 10" id="KW-0067">ATP-binding</keyword>
<dbReference type="GO" id="GO:0009378">
    <property type="term" value="F:four-way junction helicase activity"/>
    <property type="evidence" value="ECO:0007669"/>
    <property type="project" value="TreeGrafter"/>
</dbReference>
<dbReference type="GO" id="GO:0005524">
    <property type="term" value="F:ATP binding"/>
    <property type="evidence" value="ECO:0007669"/>
    <property type="project" value="UniProtKB-KW"/>
</dbReference>
<dbReference type="InterPro" id="IPR011545">
    <property type="entry name" value="DEAD/DEAH_box_helicase_dom"/>
</dbReference>
<keyword evidence="8" id="KW-0413">Isomerase</keyword>
<evidence type="ECO:0000313" key="15">
    <source>
        <dbReference type="Proteomes" id="UP000027195"/>
    </source>
</evidence>
<dbReference type="InterPro" id="IPR014001">
    <property type="entry name" value="Helicase_ATP-bd"/>
</dbReference>
<dbReference type="InterPro" id="IPR032284">
    <property type="entry name" value="RecQ_Zn-bd"/>
</dbReference>
<evidence type="ECO:0000256" key="7">
    <source>
        <dbReference type="ARBA" id="ARBA00023125"/>
    </source>
</evidence>
<protein>
    <recommendedName>
        <fullName evidence="10">ATP-dependent DNA helicase</fullName>
        <ecNumber evidence="10">5.6.2.4</ecNumber>
    </recommendedName>
</protein>
<evidence type="ECO:0000256" key="3">
    <source>
        <dbReference type="ARBA" id="ARBA00022741"/>
    </source>
</evidence>
<keyword evidence="5 10" id="KW-0347">Helicase</keyword>
<accession>A0A067MG16</accession>
<name>A0A067MG16_BOTB1</name>
<feature type="compositionally biased region" description="Low complexity" evidence="11">
    <location>
        <begin position="575"/>
        <end position="588"/>
    </location>
</feature>
<evidence type="ECO:0000256" key="11">
    <source>
        <dbReference type="SAM" id="MobiDB-lite"/>
    </source>
</evidence>
<feature type="region of interest" description="Disordered" evidence="11">
    <location>
        <begin position="573"/>
        <end position="700"/>
    </location>
</feature>
<dbReference type="InParanoid" id="A0A067MG16"/>
<dbReference type="Pfam" id="PF16124">
    <property type="entry name" value="RecQ_Zn_bind"/>
    <property type="match status" value="1"/>
</dbReference>
<dbReference type="EC" id="5.6.2.4" evidence="10"/>
<comment type="similarity">
    <text evidence="1 10">Belongs to the helicase family. RecQ subfamily.</text>
</comment>
<dbReference type="NCBIfam" id="TIGR00614">
    <property type="entry name" value="recQ_fam"/>
    <property type="match status" value="1"/>
</dbReference>
<comment type="catalytic activity">
    <reaction evidence="9 10">
        <text>Couples ATP hydrolysis with the unwinding of duplex DNA by translocating in the 3'-5' direction.</text>
        <dbReference type="EC" id="5.6.2.4"/>
    </reaction>
</comment>
<keyword evidence="10" id="KW-0539">Nucleus</keyword>
<dbReference type="Pfam" id="PF00270">
    <property type="entry name" value="DEAD"/>
    <property type="match status" value="1"/>
</dbReference>
<organism evidence="14 15">
    <name type="scientific">Botryobasidium botryosum (strain FD-172 SS1)</name>
    <dbReference type="NCBI Taxonomy" id="930990"/>
    <lineage>
        <taxon>Eukaryota</taxon>
        <taxon>Fungi</taxon>
        <taxon>Dikarya</taxon>
        <taxon>Basidiomycota</taxon>
        <taxon>Agaricomycotina</taxon>
        <taxon>Agaricomycetes</taxon>
        <taxon>Cantharellales</taxon>
        <taxon>Botryobasidiaceae</taxon>
        <taxon>Botryobasidium</taxon>
    </lineage>
</organism>
<evidence type="ECO:0000256" key="1">
    <source>
        <dbReference type="ARBA" id="ARBA00005446"/>
    </source>
</evidence>
<dbReference type="SMART" id="SM00490">
    <property type="entry name" value="HELICc"/>
    <property type="match status" value="1"/>
</dbReference>
<dbReference type="Gene3D" id="1.10.10.10">
    <property type="entry name" value="Winged helix-like DNA-binding domain superfamily/Winged helix DNA-binding domain"/>
    <property type="match status" value="1"/>
</dbReference>
<evidence type="ECO:0000256" key="2">
    <source>
        <dbReference type="ARBA" id="ARBA00022723"/>
    </source>
</evidence>
<dbReference type="OrthoDB" id="10261556at2759"/>
<evidence type="ECO:0000259" key="12">
    <source>
        <dbReference type="PROSITE" id="PS51192"/>
    </source>
</evidence>
<proteinExistence type="inferred from homology"/>
<dbReference type="FunFam" id="3.40.50.300:FF:001389">
    <property type="entry name" value="ATP-dependent DNA helicase RecQ"/>
    <property type="match status" value="1"/>
</dbReference>
<evidence type="ECO:0000259" key="13">
    <source>
        <dbReference type="PROSITE" id="PS51194"/>
    </source>
</evidence>
<feature type="compositionally biased region" description="Low complexity" evidence="11">
    <location>
        <begin position="690"/>
        <end position="700"/>
    </location>
</feature>
<keyword evidence="4 10" id="KW-0378">Hydrolase</keyword>
<keyword evidence="7" id="KW-0238">DNA-binding</keyword>